<comment type="similarity">
    <text evidence="2">Belongs to the glycosyl hydrolase 3 family.</text>
</comment>
<dbReference type="Pfam" id="PF00933">
    <property type="entry name" value="Glyco_hydro_3"/>
    <property type="match status" value="1"/>
</dbReference>
<comment type="caution">
    <text evidence="8">The sequence shown here is derived from an EMBL/GenBank/DDBJ whole genome shotgun (WGS) entry which is preliminary data.</text>
</comment>
<gene>
    <name evidence="8" type="ORF">QWY29_19730</name>
</gene>
<dbReference type="GO" id="GO:0016787">
    <property type="term" value="F:hydrolase activity"/>
    <property type="evidence" value="ECO:0007669"/>
    <property type="project" value="UniProtKB-KW"/>
</dbReference>
<protein>
    <recommendedName>
        <fullName evidence="3">beta-N-acetylhexosaminidase</fullName>
        <ecNumber evidence="3">3.2.1.52</ecNumber>
    </recommendedName>
</protein>
<dbReference type="EMBL" id="JAUHJR010000021">
    <property type="protein sequence ID" value="MDN4163604.1"/>
    <property type="molecule type" value="Genomic_DNA"/>
</dbReference>
<proteinExistence type="inferred from homology"/>
<dbReference type="EC" id="3.2.1.52" evidence="3"/>
<reference evidence="8" key="1">
    <citation type="submission" date="2023-06" db="EMBL/GenBank/DDBJ databases">
        <title>Draft genome sequence of Nocardioides sp. SOB72.</title>
        <authorList>
            <person name="Zhang G."/>
        </authorList>
    </citation>
    <scope>NUCLEOTIDE SEQUENCE</scope>
    <source>
        <strain evidence="8">SOB72</strain>
    </source>
</reference>
<name>A0ABT8EZX9_9ACTN</name>
<feature type="non-terminal residue" evidence="8">
    <location>
        <position position="1"/>
    </location>
</feature>
<accession>A0ABT8EZX9</accession>
<organism evidence="8 9">
    <name type="scientific">Nocardioides abyssi</name>
    <dbReference type="NCBI Taxonomy" id="3058370"/>
    <lineage>
        <taxon>Bacteria</taxon>
        <taxon>Bacillati</taxon>
        <taxon>Actinomycetota</taxon>
        <taxon>Actinomycetes</taxon>
        <taxon>Propionibacteriales</taxon>
        <taxon>Nocardioidaceae</taxon>
        <taxon>Nocardioides</taxon>
    </lineage>
</organism>
<keyword evidence="4 8" id="KW-0378">Hydrolase</keyword>
<dbReference type="Proteomes" id="UP001168537">
    <property type="component" value="Unassembled WGS sequence"/>
</dbReference>
<evidence type="ECO:0000256" key="3">
    <source>
        <dbReference type="ARBA" id="ARBA00012663"/>
    </source>
</evidence>
<evidence type="ECO:0000256" key="4">
    <source>
        <dbReference type="ARBA" id="ARBA00022801"/>
    </source>
</evidence>
<keyword evidence="5" id="KW-0326">Glycosidase</keyword>
<keyword evidence="9" id="KW-1185">Reference proteome</keyword>
<dbReference type="PANTHER" id="PTHR30480">
    <property type="entry name" value="BETA-HEXOSAMINIDASE-RELATED"/>
    <property type="match status" value="1"/>
</dbReference>
<evidence type="ECO:0000256" key="5">
    <source>
        <dbReference type="ARBA" id="ARBA00023295"/>
    </source>
</evidence>
<evidence type="ECO:0000313" key="8">
    <source>
        <dbReference type="EMBL" id="MDN4163604.1"/>
    </source>
</evidence>
<comment type="catalytic activity">
    <reaction evidence="1">
        <text>Hydrolysis of terminal non-reducing N-acetyl-D-hexosamine residues in N-acetyl-beta-D-hexosaminides.</text>
        <dbReference type="EC" id="3.2.1.52"/>
    </reaction>
</comment>
<evidence type="ECO:0000259" key="7">
    <source>
        <dbReference type="Pfam" id="PF00933"/>
    </source>
</evidence>
<dbReference type="SUPFAM" id="SSF51445">
    <property type="entry name" value="(Trans)glycosidases"/>
    <property type="match status" value="1"/>
</dbReference>
<feature type="domain" description="Glycoside hydrolase family 3 N-terminal" evidence="7">
    <location>
        <begin position="1"/>
        <end position="156"/>
    </location>
</feature>
<feature type="region of interest" description="Disordered" evidence="6">
    <location>
        <begin position="228"/>
        <end position="247"/>
    </location>
</feature>
<evidence type="ECO:0000256" key="1">
    <source>
        <dbReference type="ARBA" id="ARBA00001231"/>
    </source>
</evidence>
<dbReference type="InterPro" id="IPR001764">
    <property type="entry name" value="Glyco_hydro_3_N"/>
</dbReference>
<dbReference type="Gene3D" id="3.20.20.300">
    <property type="entry name" value="Glycoside hydrolase, family 3, N-terminal domain"/>
    <property type="match status" value="1"/>
</dbReference>
<dbReference type="InterPro" id="IPR036962">
    <property type="entry name" value="Glyco_hydro_3_N_sf"/>
</dbReference>
<dbReference type="InterPro" id="IPR017853">
    <property type="entry name" value="GH"/>
</dbReference>
<sequence>RGAGVVPVVKHFPGHGSLTTDSHVALPVQTRTVPQLERVDLRPFEAAVEAGLPAVMVGHIAVRAVDPGVPATLSRPVVHGMLRERLGFAGLVVSDALEMAAVRGSRAPAVRFLAAGGDVVLMPSDPAAARASIIRAVREGRLPRRRLERAATRMVALLEHQQGTGGRDAAPGSAAGVARELSARAITSVAGPCEGALVGGPVVPLGSSTAAAAFRAAASRAGMSLGSVRYVKPPKPERTGNRRKDRRRLRAWRRTEPRRVVDGTPVHLLGPGDRAPAGGVVVATDRPWVLGTSTARVRIATYGSTPAAMTALVDVLAGRATAPGRLPVQVSGVERRGC</sequence>
<evidence type="ECO:0000256" key="6">
    <source>
        <dbReference type="SAM" id="MobiDB-lite"/>
    </source>
</evidence>
<evidence type="ECO:0000313" key="9">
    <source>
        <dbReference type="Proteomes" id="UP001168537"/>
    </source>
</evidence>
<dbReference type="RefSeq" id="WP_300962941.1">
    <property type="nucleotide sequence ID" value="NZ_JAUHJR010000021.1"/>
</dbReference>
<evidence type="ECO:0000256" key="2">
    <source>
        <dbReference type="ARBA" id="ARBA00005336"/>
    </source>
</evidence>
<dbReference type="InterPro" id="IPR050226">
    <property type="entry name" value="NagZ_Beta-hexosaminidase"/>
</dbReference>
<dbReference type="PANTHER" id="PTHR30480:SF13">
    <property type="entry name" value="BETA-HEXOSAMINIDASE"/>
    <property type="match status" value="1"/>
</dbReference>